<comment type="caution">
    <text evidence="1">The sequence shown here is derived from an EMBL/GenBank/DDBJ whole genome shotgun (WGS) entry which is preliminary data.</text>
</comment>
<evidence type="ECO:0000313" key="1">
    <source>
        <dbReference type="EMBL" id="MCF1715414.1"/>
    </source>
</evidence>
<dbReference type="RefSeq" id="WP_234866367.1">
    <property type="nucleotide sequence ID" value="NZ_JAKEVY010000003.1"/>
</dbReference>
<reference evidence="1 2" key="1">
    <citation type="submission" date="2022-01" db="EMBL/GenBank/DDBJ databases">
        <title>Flavihumibacter sp. nov., isolated from sediment of a river.</title>
        <authorList>
            <person name="Liu H."/>
        </authorList>
    </citation>
    <scope>NUCLEOTIDE SEQUENCE [LARGE SCALE GENOMIC DNA]</scope>
    <source>
        <strain evidence="1 2">RY-1</strain>
    </source>
</reference>
<proteinExistence type="predicted"/>
<accession>A0ABS9BJM3</accession>
<name>A0ABS9BJM3_9BACT</name>
<dbReference type="SUPFAM" id="SSF52540">
    <property type="entry name" value="P-loop containing nucleoside triphosphate hydrolases"/>
    <property type="match status" value="1"/>
</dbReference>
<gene>
    <name evidence="1" type="ORF">L0U88_12330</name>
</gene>
<evidence type="ECO:0008006" key="3">
    <source>
        <dbReference type="Google" id="ProtNLM"/>
    </source>
</evidence>
<sequence length="347" mass="38143">MEKRIKKSYICRDVNKYHIDQDLVHFHIPTVGDIAVFEVVSIGKHKTIQGFDKRNAAIYPGDQIMAAFGTRYATGQFEGYVEMNPFHEYQILGAGGTVGIIHSMHQRFTSVGPTQLKMIGYAVDARGEILNTKKARQPEMMPYTGAAQSLTKIILSIGSSMDSGKTTTAAHIVRGLKKNGFRTGFIKLTGTVYTKDCDLNYDNGADVVADFSAMGFPSTYLCELEELLNLHETLLMQINAKELDYVVIEIADGLFQRETEMLLTQSRFMSGIDAVVFSAGDSLSAVQGVKTLQEMNILPAALSGLFTASPLLIKEVKSKLNLPIYTIDQLATGELLQLIKEPLGSIA</sequence>
<dbReference type="Gene3D" id="3.40.50.300">
    <property type="entry name" value="P-loop containing nucleotide triphosphate hydrolases"/>
    <property type="match status" value="1"/>
</dbReference>
<evidence type="ECO:0000313" key="2">
    <source>
        <dbReference type="Proteomes" id="UP001200145"/>
    </source>
</evidence>
<dbReference type="EMBL" id="JAKEVY010000003">
    <property type="protein sequence ID" value="MCF1715414.1"/>
    <property type="molecule type" value="Genomic_DNA"/>
</dbReference>
<dbReference type="InterPro" id="IPR027417">
    <property type="entry name" value="P-loop_NTPase"/>
</dbReference>
<dbReference type="Proteomes" id="UP001200145">
    <property type="component" value="Unassembled WGS sequence"/>
</dbReference>
<organism evidence="1 2">
    <name type="scientific">Flavihumibacter fluminis</name>
    <dbReference type="NCBI Taxonomy" id="2909236"/>
    <lineage>
        <taxon>Bacteria</taxon>
        <taxon>Pseudomonadati</taxon>
        <taxon>Bacteroidota</taxon>
        <taxon>Chitinophagia</taxon>
        <taxon>Chitinophagales</taxon>
        <taxon>Chitinophagaceae</taxon>
        <taxon>Flavihumibacter</taxon>
    </lineage>
</organism>
<keyword evidence="2" id="KW-1185">Reference proteome</keyword>
<protein>
    <recommendedName>
        <fullName evidence="3">DUF1611 domain-containing protein</fullName>
    </recommendedName>
</protein>